<dbReference type="InterPro" id="IPR044878">
    <property type="entry name" value="UbiA_sf"/>
</dbReference>
<dbReference type="EMBL" id="PEWA01000044">
    <property type="protein sequence ID" value="PIU73256.1"/>
    <property type="molecule type" value="Genomic_DNA"/>
</dbReference>
<comment type="subcellular location">
    <subcellularLocation>
        <location evidence="1">Membrane</location>
        <topology evidence="1">Multi-pass membrane protein</topology>
    </subcellularLocation>
</comment>
<feature type="transmembrane region" description="Helical" evidence="5">
    <location>
        <begin position="151"/>
        <end position="168"/>
    </location>
</feature>
<dbReference type="GO" id="GO:0016765">
    <property type="term" value="F:transferase activity, transferring alkyl or aryl (other than methyl) groups"/>
    <property type="evidence" value="ECO:0007669"/>
    <property type="project" value="InterPro"/>
</dbReference>
<dbReference type="Gene3D" id="1.10.357.140">
    <property type="entry name" value="UbiA prenyltransferase"/>
    <property type="match status" value="1"/>
</dbReference>
<name>A0A2M7ARK7_9BACT</name>
<gene>
    <name evidence="6" type="ORF">COS78_03270</name>
</gene>
<feature type="transmembrane region" description="Helical" evidence="5">
    <location>
        <begin position="129"/>
        <end position="146"/>
    </location>
</feature>
<dbReference type="CDD" id="cd13963">
    <property type="entry name" value="PT_UbiA_2"/>
    <property type="match status" value="1"/>
</dbReference>
<dbReference type="InterPro" id="IPR000537">
    <property type="entry name" value="UbiA_prenyltransferase"/>
</dbReference>
<evidence type="ECO:0008006" key="8">
    <source>
        <dbReference type="Google" id="ProtNLM"/>
    </source>
</evidence>
<dbReference type="AlphaFoldDB" id="A0A2M7ARK7"/>
<reference evidence="7" key="1">
    <citation type="submission" date="2017-09" db="EMBL/GenBank/DDBJ databases">
        <title>Depth-based differentiation of microbial function through sediment-hosted aquifers and enrichment of novel symbionts in the deep terrestrial subsurface.</title>
        <authorList>
            <person name="Probst A.J."/>
            <person name="Ladd B."/>
            <person name="Jarett J.K."/>
            <person name="Geller-Mcgrath D.E."/>
            <person name="Sieber C.M.K."/>
            <person name="Emerson J.B."/>
            <person name="Anantharaman K."/>
            <person name="Thomas B.C."/>
            <person name="Malmstrom R."/>
            <person name="Stieglmeier M."/>
            <person name="Klingl A."/>
            <person name="Woyke T."/>
            <person name="Ryan C.M."/>
            <person name="Banfield J.F."/>
        </authorList>
    </citation>
    <scope>NUCLEOTIDE SEQUENCE [LARGE SCALE GENOMIC DNA]</scope>
</reference>
<sequence>MPYPDTSWWYRHHLGLFDIIVIVLILLESFRPSQWIKNFSLFAAAILSGKFFDPITFIQSSFAFVSFCLLSSSSYLLNDLVDVNKDRLHPSKKYRPLARGDLSPPVAVIALLFLLIVGLSFAAKITPTFLTLAIFFIILQYLYSFVFKKKAILDIVGIAFFFILRAFAGEVATGYHLPIWIMLTVIFLSLFIASGKRRSEIFNAGKHIRQAMTGYSKSLLSFYITMFAVSTLICYAMFTFLAEPIVFEGPLHRFLLQYFPDALGRKWYMVTLLPVIFGIMRYGQIIFEMQAGEKPERMITTDIPLLFSVVTWGLMMMGILYVI</sequence>
<feature type="transmembrane region" description="Helical" evidence="5">
    <location>
        <begin position="267"/>
        <end position="283"/>
    </location>
</feature>
<feature type="transmembrane region" description="Helical" evidence="5">
    <location>
        <begin position="12"/>
        <end position="28"/>
    </location>
</feature>
<feature type="transmembrane region" description="Helical" evidence="5">
    <location>
        <begin position="219"/>
        <end position="247"/>
    </location>
</feature>
<evidence type="ECO:0000256" key="1">
    <source>
        <dbReference type="ARBA" id="ARBA00004141"/>
    </source>
</evidence>
<evidence type="ECO:0000256" key="3">
    <source>
        <dbReference type="ARBA" id="ARBA00022989"/>
    </source>
</evidence>
<comment type="caution">
    <text evidence="6">The sequence shown here is derived from an EMBL/GenBank/DDBJ whole genome shotgun (WGS) entry which is preliminary data.</text>
</comment>
<evidence type="ECO:0000256" key="5">
    <source>
        <dbReference type="SAM" id="Phobius"/>
    </source>
</evidence>
<evidence type="ECO:0000256" key="2">
    <source>
        <dbReference type="ARBA" id="ARBA00022692"/>
    </source>
</evidence>
<keyword evidence="4 5" id="KW-0472">Membrane</keyword>
<evidence type="ECO:0000256" key="4">
    <source>
        <dbReference type="ARBA" id="ARBA00023136"/>
    </source>
</evidence>
<feature type="transmembrane region" description="Helical" evidence="5">
    <location>
        <begin position="58"/>
        <end position="81"/>
    </location>
</feature>
<dbReference type="GO" id="GO:0016020">
    <property type="term" value="C:membrane"/>
    <property type="evidence" value="ECO:0007669"/>
    <property type="project" value="UniProtKB-SubCell"/>
</dbReference>
<keyword evidence="3 5" id="KW-1133">Transmembrane helix</keyword>
<dbReference type="Pfam" id="PF01040">
    <property type="entry name" value="UbiA"/>
    <property type="match status" value="1"/>
</dbReference>
<organism evidence="6 7">
    <name type="scientific">Candidatus Shapirobacteria bacterium CG06_land_8_20_14_3_00_40_12</name>
    <dbReference type="NCBI Taxonomy" id="1974881"/>
    <lineage>
        <taxon>Bacteria</taxon>
        <taxon>Candidatus Shapironibacteriota</taxon>
    </lineage>
</organism>
<proteinExistence type="predicted"/>
<dbReference type="PANTHER" id="PTHR42723">
    <property type="entry name" value="CHLOROPHYLL SYNTHASE"/>
    <property type="match status" value="1"/>
</dbReference>
<keyword evidence="2 5" id="KW-0812">Transmembrane</keyword>
<dbReference type="InterPro" id="IPR050475">
    <property type="entry name" value="Prenyltransferase_related"/>
</dbReference>
<dbReference type="Proteomes" id="UP000231407">
    <property type="component" value="Unassembled WGS sequence"/>
</dbReference>
<feature type="transmembrane region" description="Helical" evidence="5">
    <location>
        <begin position="174"/>
        <end position="193"/>
    </location>
</feature>
<evidence type="ECO:0000313" key="7">
    <source>
        <dbReference type="Proteomes" id="UP000231407"/>
    </source>
</evidence>
<feature type="transmembrane region" description="Helical" evidence="5">
    <location>
        <begin position="303"/>
        <end position="322"/>
    </location>
</feature>
<protein>
    <recommendedName>
        <fullName evidence="8">Decaprenyl-phosphate phosphoribosyltransferase</fullName>
    </recommendedName>
</protein>
<accession>A0A2M7ARK7</accession>
<dbReference type="PANTHER" id="PTHR42723:SF1">
    <property type="entry name" value="CHLOROPHYLL SYNTHASE, CHLOROPLASTIC"/>
    <property type="match status" value="1"/>
</dbReference>
<feature type="transmembrane region" description="Helical" evidence="5">
    <location>
        <begin position="102"/>
        <end position="123"/>
    </location>
</feature>
<evidence type="ECO:0000313" key="6">
    <source>
        <dbReference type="EMBL" id="PIU73256.1"/>
    </source>
</evidence>